<dbReference type="AlphaFoldDB" id="A0A645ADE4"/>
<evidence type="ECO:0000313" key="1">
    <source>
        <dbReference type="EMBL" id="MPM51047.1"/>
    </source>
</evidence>
<proteinExistence type="predicted"/>
<organism evidence="1">
    <name type="scientific">bioreactor metagenome</name>
    <dbReference type="NCBI Taxonomy" id="1076179"/>
    <lineage>
        <taxon>unclassified sequences</taxon>
        <taxon>metagenomes</taxon>
        <taxon>ecological metagenomes</taxon>
    </lineage>
</organism>
<gene>
    <name evidence="1" type="ORF">SDC9_97793</name>
</gene>
<protein>
    <submittedName>
        <fullName evidence="1">Uncharacterized protein</fullName>
    </submittedName>
</protein>
<comment type="caution">
    <text evidence="1">The sequence shown here is derived from an EMBL/GenBank/DDBJ whole genome shotgun (WGS) entry which is preliminary data.</text>
</comment>
<name>A0A645ADE4_9ZZZZ</name>
<reference evidence="1" key="1">
    <citation type="submission" date="2019-08" db="EMBL/GenBank/DDBJ databases">
        <authorList>
            <person name="Kucharzyk K."/>
            <person name="Murdoch R.W."/>
            <person name="Higgins S."/>
            <person name="Loffler F."/>
        </authorList>
    </citation>
    <scope>NUCLEOTIDE SEQUENCE</scope>
</reference>
<sequence length="92" mass="10437">MCQQIVRTHPQHNDSVGTDQFIDCFFKDNGVETVGGIVDTFDLDRSDFFDDFGEGIVSIERNIGTDVGIMNFFVTDFFDQCPDQFRPTAESQ</sequence>
<dbReference type="EMBL" id="VSSQ01013237">
    <property type="protein sequence ID" value="MPM51047.1"/>
    <property type="molecule type" value="Genomic_DNA"/>
</dbReference>
<accession>A0A645ADE4</accession>